<name>A0A2A6M3E8_RHIFR</name>
<feature type="transmembrane region" description="Helical" evidence="1">
    <location>
        <begin position="7"/>
        <end position="28"/>
    </location>
</feature>
<evidence type="ECO:0000313" key="5">
    <source>
        <dbReference type="Proteomes" id="UP000466694"/>
    </source>
</evidence>
<dbReference type="EMBL" id="WISZ01000244">
    <property type="protein sequence ID" value="MQX12728.1"/>
    <property type="molecule type" value="Genomic_DNA"/>
</dbReference>
<gene>
    <name evidence="3" type="ORF">CO661_05480</name>
    <name evidence="2" type="ORF">GHK48_32095</name>
</gene>
<protein>
    <submittedName>
        <fullName evidence="2">YeeE/YedE family protein</fullName>
    </submittedName>
</protein>
<dbReference type="Proteomes" id="UP000220353">
    <property type="component" value="Unassembled WGS sequence"/>
</dbReference>
<evidence type="ECO:0000313" key="4">
    <source>
        <dbReference type="Proteomes" id="UP000220353"/>
    </source>
</evidence>
<evidence type="ECO:0000313" key="3">
    <source>
        <dbReference type="EMBL" id="PDT49314.1"/>
    </source>
</evidence>
<dbReference type="Pfam" id="PF20398">
    <property type="entry name" value="DUF6691"/>
    <property type="match status" value="1"/>
</dbReference>
<dbReference type="InterPro" id="IPR046513">
    <property type="entry name" value="DUF6691"/>
</dbReference>
<feature type="transmembrane region" description="Helical" evidence="1">
    <location>
        <begin position="48"/>
        <end position="69"/>
    </location>
</feature>
<keyword evidence="1" id="KW-0472">Membrane</keyword>
<evidence type="ECO:0000256" key="1">
    <source>
        <dbReference type="SAM" id="Phobius"/>
    </source>
</evidence>
<dbReference type="EMBL" id="NWTC01000003">
    <property type="protein sequence ID" value="PDT49314.1"/>
    <property type="molecule type" value="Genomic_DNA"/>
</dbReference>
<feature type="transmembrane region" description="Helical" evidence="1">
    <location>
        <begin position="90"/>
        <end position="111"/>
    </location>
</feature>
<dbReference type="Proteomes" id="UP000466694">
    <property type="component" value="Unassembled WGS sequence"/>
</dbReference>
<dbReference type="GeneID" id="48973359"/>
<reference evidence="2" key="3">
    <citation type="submission" date="2019-10" db="EMBL/GenBank/DDBJ databases">
        <authorList>
            <person name="Sugawara M."/>
            <person name="Epstein B."/>
            <person name="Badgley B."/>
            <person name="Unno T."/>
            <person name="Xu L."/>
            <person name="Reese J."/>
            <person name="Gyaneshwar P."/>
            <person name="Denny R."/>
            <person name="Mudege J."/>
            <person name="Bharti A."/>
            <person name="Farmer A."/>
            <person name="May G."/>
            <person name="Woodward J."/>
            <person name="Medigue C."/>
            <person name="Vallenet D."/>
            <person name="Lajus A."/>
            <person name="Rouy Z."/>
            <person name="Martinez-Vaz B."/>
            <person name="Tiffin P."/>
            <person name="Young N."/>
            <person name="Sadowsky M."/>
        </authorList>
    </citation>
    <scope>NUCLEOTIDE SEQUENCE</scope>
    <source>
        <strain evidence="2">USDA205</strain>
    </source>
</reference>
<dbReference type="RefSeq" id="WP_037400578.1">
    <property type="nucleotide sequence ID" value="NZ_BJNI01000008.1"/>
</dbReference>
<organism evidence="3 4">
    <name type="scientific">Rhizobium fredii</name>
    <name type="common">Sinorhizobium fredii</name>
    <dbReference type="NCBI Taxonomy" id="380"/>
    <lineage>
        <taxon>Bacteria</taxon>
        <taxon>Pseudomonadati</taxon>
        <taxon>Pseudomonadota</taxon>
        <taxon>Alphaproteobacteria</taxon>
        <taxon>Hyphomicrobiales</taxon>
        <taxon>Rhizobiaceae</taxon>
        <taxon>Sinorhizobium/Ensifer group</taxon>
        <taxon>Sinorhizobium</taxon>
    </lineage>
</organism>
<proteinExistence type="predicted"/>
<keyword evidence="1" id="KW-1133">Transmembrane helix</keyword>
<evidence type="ECO:0000313" key="2">
    <source>
        <dbReference type="EMBL" id="MQX12728.1"/>
    </source>
</evidence>
<reference evidence="2 5" key="1">
    <citation type="journal article" date="2013" name="Genome Biol.">
        <title>Comparative genomics of the core and accessory genomes of 48 Sinorhizobium strains comprising five genospecies.</title>
        <authorList>
            <person name="Sugawara M."/>
            <person name="Epstein B."/>
            <person name="Badgley B.D."/>
            <person name="Unno T."/>
            <person name="Xu L."/>
            <person name="Reese J."/>
            <person name="Gyaneshwar P."/>
            <person name="Denny R."/>
            <person name="Mudge J."/>
            <person name="Bharti A.K."/>
            <person name="Farmer A.D."/>
            <person name="May G.D."/>
            <person name="Woodward J.E."/>
            <person name="Medigue C."/>
            <person name="Vallenet D."/>
            <person name="Lajus A."/>
            <person name="Rouy Z."/>
            <person name="Martinez-Vaz B."/>
            <person name="Tiffin P."/>
            <person name="Young N.D."/>
            <person name="Sadowsky M.J."/>
        </authorList>
    </citation>
    <scope>NUCLEOTIDE SEQUENCE [LARGE SCALE GENOMIC DNA]</scope>
    <source>
        <strain evidence="2 5">USDA205</strain>
    </source>
</reference>
<feature type="transmembrane region" description="Helical" evidence="1">
    <location>
        <begin position="117"/>
        <end position="135"/>
    </location>
</feature>
<accession>A0A2A6M3E8</accession>
<reference evidence="3 4" key="2">
    <citation type="submission" date="2017-09" db="EMBL/GenBank/DDBJ databases">
        <title>Comparative genomics of rhizobia isolated from Phaseolus vulgaris in China.</title>
        <authorList>
            <person name="Tong W."/>
        </authorList>
    </citation>
    <scope>NUCLEOTIDE SEQUENCE [LARGE SCALE GENOMIC DNA]</scope>
    <source>
        <strain evidence="3 4">PCH1</strain>
    </source>
</reference>
<keyword evidence="1" id="KW-0812">Transmembrane</keyword>
<comment type="caution">
    <text evidence="3">The sequence shown here is derived from an EMBL/GenBank/DDBJ whole genome shotgun (WGS) entry which is preliminary data.</text>
</comment>
<sequence>MNRIERLRVVAALMSGIVFGLGLALSGMLNPARVRGFLDITRDWDPSLGFVLAGAVAVSALGMALVRRMHKPLLDSRFHLSETRIIDRRLLVGSAIFGIGWGMVGLCPGPALASLSLGLPATALFSTAMLAGMAAHDRLFGARLRQRTS</sequence>
<dbReference type="AlphaFoldDB" id="A0A2A6M3E8"/>